<evidence type="ECO:0000313" key="4">
    <source>
        <dbReference type="Proteomes" id="UP000249203"/>
    </source>
</evidence>
<gene>
    <name evidence="2" type="ORF">B0I24_11086</name>
    <name evidence="3" type="ORF">CWE07_10600</name>
</gene>
<evidence type="ECO:0000313" key="2">
    <source>
        <dbReference type="EMBL" id="RAJ95402.1"/>
    </source>
</evidence>
<dbReference type="EMBL" id="QLMD01000010">
    <property type="protein sequence ID" value="RAJ95402.1"/>
    <property type="molecule type" value="Genomic_DNA"/>
</dbReference>
<accession>A0A327WRM3</accession>
<keyword evidence="5" id="KW-1185">Reference proteome</keyword>
<dbReference type="GO" id="GO:0005829">
    <property type="term" value="C:cytosol"/>
    <property type="evidence" value="ECO:0007669"/>
    <property type="project" value="TreeGrafter"/>
</dbReference>
<name>A0A327WRM3_9GAMM</name>
<dbReference type="Proteomes" id="UP000249203">
    <property type="component" value="Unassembled WGS sequence"/>
</dbReference>
<dbReference type="InterPro" id="IPR011978">
    <property type="entry name" value="YgfB-like"/>
</dbReference>
<reference evidence="3 5" key="1">
    <citation type="journal article" date="2018" name="Front. Microbiol.">
        <title>Genome-Based Analysis Reveals the Taxonomy and Diversity of the Family Idiomarinaceae.</title>
        <authorList>
            <person name="Liu Y."/>
            <person name="Lai Q."/>
            <person name="Shao Z."/>
        </authorList>
    </citation>
    <scope>NUCLEOTIDE SEQUENCE [LARGE SCALE GENOMIC DNA]</scope>
    <source>
        <strain evidence="3 5">CF12-14</strain>
    </source>
</reference>
<evidence type="ECO:0000313" key="5">
    <source>
        <dbReference type="Proteomes" id="UP000287865"/>
    </source>
</evidence>
<dbReference type="AlphaFoldDB" id="A0A327WRM3"/>
<dbReference type="PANTHER" id="PTHR37528">
    <property type="entry name" value="UPF0149 PROTEIN YGFB"/>
    <property type="match status" value="1"/>
</dbReference>
<protein>
    <submittedName>
        <fullName evidence="3">YecA family protein</fullName>
    </submittedName>
</protein>
<evidence type="ECO:0000313" key="3">
    <source>
        <dbReference type="EMBL" id="RUO22790.1"/>
    </source>
</evidence>
<dbReference type="PANTHER" id="PTHR37528:SF1">
    <property type="entry name" value="UPF0149 PROTEIN YGFB"/>
    <property type="match status" value="1"/>
</dbReference>
<dbReference type="Proteomes" id="UP000287865">
    <property type="component" value="Unassembled WGS sequence"/>
</dbReference>
<sequence>MADSTARAFDALNQELERENMLLNAAEMHGMVSGLVASAAPLEAQQWLGLLADLANEGQAFSPTMRSLLQDLNSMIASDLADPELSFQLLLPGDEEPLGERLKALTAWVQSFLVGFGVNQQNLAQASEDLREAIQDMAEIARLSDDVDSDEEGERAYYEVTEYVRITAIMCFNELAKVAVPHTAAPTTLH</sequence>
<dbReference type="NCBIfam" id="TIGR02292">
    <property type="entry name" value="ygfB_yecA"/>
    <property type="match status" value="1"/>
</dbReference>
<organism evidence="2 4">
    <name type="scientific">Aliidiomarina maris</name>
    <dbReference type="NCBI Taxonomy" id="531312"/>
    <lineage>
        <taxon>Bacteria</taxon>
        <taxon>Pseudomonadati</taxon>
        <taxon>Pseudomonadota</taxon>
        <taxon>Gammaproteobacteria</taxon>
        <taxon>Alteromonadales</taxon>
        <taxon>Idiomarinaceae</taxon>
        <taxon>Aliidiomarina</taxon>
    </lineage>
</organism>
<evidence type="ECO:0000256" key="1">
    <source>
        <dbReference type="ARBA" id="ARBA00038308"/>
    </source>
</evidence>
<proteinExistence type="inferred from homology"/>
<comment type="caution">
    <text evidence="2">The sequence shown here is derived from an EMBL/GenBank/DDBJ whole genome shotgun (WGS) entry which is preliminary data.</text>
</comment>
<comment type="similarity">
    <text evidence="1">Belongs to the UPF0149 family.</text>
</comment>
<dbReference type="InterPro" id="IPR036255">
    <property type="entry name" value="YgfB-like_sf"/>
</dbReference>
<dbReference type="RefSeq" id="WP_111569933.1">
    <property type="nucleotide sequence ID" value="NZ_PIPK01000010.1"/>
</dbReference>
<dbReference type="Gene3D" id="1.20.120.740">
    <property type="entry name" value="YgfB uncharacterised protein family UPF0149, PF03695"/>
    <property type="match status" value="1"/>
</dbReference>
<dbReference type="OrthoDB" id="9783391at2"/>
<dbReference type="Pfam" id="PF03695">
    <property type="entry name" value="UPF0149"/>
    <property type="match status" value="1"/>
</dbReference>
<dbReference type="SUPFAM" id="SSF101327">
    <property type="entry name" value="YgfB-like"/>
    <property type="match status" value="1"/>
</dbReference>
<reference evidence="2 4" key="2">
    <citation type="submission" date="2018-06" db="EMBL/GenBank/DDBJ databases">
        <title>Genomic Encyclopedia of Type Strains, Phase III (KMG-III): the genomes of soil and plant-associated and newly described type strains.</title>
        <authorList>
            <person name="Whitman W."/>
        </authorList>
    </citation>
    <scope>NUCLEOTIDE SEQUENCE [LARGE SCALE GENOMIC DNA]</scope>
    <source>
        <strain evidence="2 4">CGMCC 1.15366</strain>
    </source>
</reference>
<dbReference type="EMBL" id="PIPK01000010">
    <property type="protein sequence ID" value="RUO22790.1"/>
    <property type="molecule type" value="Genomic_DNA"/>
</dbReference>